<keyword evidence="2" id="KW-0964">Secreted</keyword>
<reference evidence="7 8" key="1">
    <citation type="journal article" date="2015" name="Genome Announc.">
        <title>Expanding the biotechnology potential of lactobacilli through comparative genomics of 213 strains and associated genera.</title>
        <authorList>
            <person name="Sun Z."/>
            <person name="Harris H.M."/>
            <person name="McCann A."/>
            <person name="Guo C."/>
            <person name="Argimon S."/>
            <person name="Zhang W."/>
            <person name="Yang X."/>
            <person name="Jeffery I.B."/>
            <person name="Cooney J.C."/>
            <person name="Kagawa T.F."/>
            <person name="Liu W."/>
            <person name="Song Y."/>
            <person name="Salvetti E."/>
            <person name="Wrobel A."/>
            <person name="Rasinkangas P."/>
            <person name="Parkhill J."/>
            <person name="Rea M.C."/>
            <person name="O'Sullivan O."/>
            <person name="Ritari J."/>
            <person name="Douillard F.P."/>
            <person name="Paul Ross R."/>
            <person name="Yang R."/>
            <person name="Briner A.E."/>
            <person name="Felis G.E."/>
            <person name="de Vos W.M."/>
            <person name="Barrangou R."/>
            <person name="Klaenhammer T.R."/>
            <person name="Caufield P.W."/>
            <person name="Cui Y."/>
            <person name="Zhang H."/>
            <person name="O'Toole P.W."/>
        </authorList>
    </citation>
    <scope>NUCLEOTIDE SEQUENCE [LARGE SCALE GENOMIC DNA]</scope>
    <source>
        <strain evidence="7 8">DSM 20410</strain>
    </source>
</reference>
<sequence length="128" mass="13189">MATTEIRPAAPQADHAVAAKLLGAKQSAVTPDVKLQQAKQAAAQANAKLVLAQAQQAAAKASLSAQPYPGFNVQSTPTVAKTSMTPNTTTQASDKALPNTGSSDNTTLAWTGMSMLIGLLGFGFKRKH</sequence>
<keyword evidence="3" id="KW-0732">Signal</keyword>
<organism evidence="7 8">
    <name type="scientific">Weissella viridescens</name>
    <name type="common">Lactobacillus viridescens</name>
    <dbReference type="NCBI Taxonomy" id="1629"/>
    <lineage>
        <taxon>Bacteria</taxon>
        <taxon>Bacillati</taxon>
        <taxon>Bacillota</taxon>
        <taxon>Bacilli</taxon>
        <taxon>Lactobacillales</taxon>
        <taxon>Lactobacillaceae</taxon>
        <taxon>Weissella</taxon>
    </lineage>
</organism>
<evidence type="ECO:0000256" key="1">
    <source>
        <dbReference type="ARBA" id="ARBA00022512"/>
    </source>
</evidence>
<dbReference type="PATRIC" id="fig|1629.5.peg.1360"/>
<evidence type="ECO:0000256" key="5">
    <source>
        <dbReference type="SAM" id="MobiDB-lite"/>
    </source>
</evidence>
<dbReference type="Pfam" id="PF00746">
    <property type="entry name" value="Gram_pos_anchor"/>
    <property type="match status" value="1"/>
</dbReference>
<feature type="domain" description="Gram-positive cocci surface proteins LPxTG" evidence="6">
    <location>
        <begin position="97"/>
        <end position="128"/>
    </location>
</feature>
<evidence type="ECO:0000256" key="4">
    <source>
        <dbReference type="ARBA" id="ARBA00023088"/>
    </source>
</evidence>
<gene>
    <name evidence="7" type="ORF">IV50_GL001346</name>
</gene>
<evidence type="ECO:0000313" key="7">
    <source>
        <dbReference type="EMBL" id="KRN46002.1"/>
    </source>
</evidence>
<dbReference type="InterPro" id="IPR019931">
    <property type="entry name" value="LPXTG_anchor"/>
</dbReference>
<accession>A0A0R2GZ79</accession>
<evidence type="ECO:0000256" key="3">
    <source>
        <dbReference type="ARBA" id="ARBA00022729"/>
    </source>
</evidence>
<evidence type="ECO:0000256" key="2">
    <source>
        <dbReference type="ARBA" id="ARBA00022525"/>
    </source>
</evidence>
<evidence type="ECO:0000259" key="6">
    <source>
        <dbReference type="PROSITE" id="PS50847"/>
    </source>
</evidence>
<dbReference type="AlphaFoldDB" id="A0A0R2GZ79"/>
<dbReference type="EMBL" id="JQBM01000004">
    <property type="protein sequence ID" value="KRN46002.1"/>
    <property type="molecule type" value="Genomic_DNA"/>
</dbReference>
<dbReference type="NCBIfam" id="TIGR01167">
    <property type="entry name" value="LPXTG_anchor"/>
    <property type="match status" value="1"/>
</dbReference>
<proteinExistence type="predicted"/>
<dbReference type="Proteomes" id="UP000051992">
    <property type="component" value="Unassembled WGS sequence"/>
</dbReference>
<comment type="caution">
    <text evidence="7">The sequence shown here is derived from an EMBL/GenBank/DDBJ whole genome shotgun (WGS) entry which is preliminary data.</text>
</comment>
<evidence type="ECO:0000313" key="8">
    <source>
        <dbReference type="Proteomes" id="UP000051992"/>
    </source>
</evidence>
<keyword evidence="8" id="KW-1185">Reference proteome</keyword>
<keyword evidence="1" id="KW-0134">Cell wall</keyword>
<name>A0A0R2GZ79_WEIVI</name>
<keyword evidence="4" id="KW-0572">Peptidoglycan-anchor</keyword>
<dbReference type="PROSITE" id="PS50847">
    <property type="entry name" value="GRAM_POS_ANCHORING"/>
    <property type="match status" value="1"/>
</dbReference>
<protein>
    <recommendedName>
        <fullName evidence="6">Gram-positive cocci surface proteins LPxTG domain-containing protein</fullName>
    </recommendedName>
</protein>
<feature type="region of interest" description="Disordered" evidence="5">
    <location>
        <begin position="77"/>
        <end position="102"/>
    </location>
</feature>